<dbReference type="EMBL" id="JAMJPJ010000007">
    <property type="protein sequence ID" value="MCL7929672.1"/>
    <property type="molecule type" value="Genomic_DNA"/>
</dbReference>
<dbReference type="RefSeq" id="WP_250080681.1">
    <property type="nucleotide sequence ID" value="NZ_JAMJPJ010000007.1"/>
</dbReference>
<evidence type="ECO:0000313" key="1">
    <source>
        <dbReference type="EMBL" id="MCL7929672.1"/>
    </source>
</evidence>
<comment type="caution">
    <text evidence="1">The sequence shown here is derived from an EMBL/GenBank/DDBJ whole genome shotgun (WGS) entry which is preliminary data.</text>
</comment>
<evidence type="ECO:0000313" key="2">
    <source>
        <dbReference type="Proteomes" id="UP001165308"/>
    </source>
</evidence>
<keyword evidence="2" id="KW-1185">Reference proteome</keyword>
<proteinExistence type="predicted"/>
<dbReference type="Proteomes" id="UP001165308">
    <property type="component" value="Unassembled WGS sequence"/>
</dbReference>
<reference evidence="1" key="1">
    <citation type="submission" date="2022-05" db="EMBL/GenBank/DDBJ databases">
        <title>Halomonas geminus sp. nov. and Halomonas llamarensis sp. nov. isolated from high-altitude salars of the Atacama Desert.</title>
        <authorList>
            <person name="Hintersatz C."/>
            <person name="Rojas L.A."/>
            <person name="Wei T.-S."/>
            <person name="Kutschke S."/>
            <person name="Lehmann F."/>
            <person name="Jain R."/>
            <person name="Pollmann K."/>
        </authorList>
    </citation>
    <scope>NUCLEOTIDE SEQUENCE</scope>
    <source>
        <strain evidence="1">ATCHA</strain>
    </source>
</reference>
<protein>
    <submittedName>
        <fullName evidence="1">Uncharacterized protein</fullName>
    </submittedName>
</protein>
<name>A0ABT0SPG3_9GAMM</name>
<gene>
    <name evidence="1" type="ORF">M8006_06685</name>
</gene>
<accession>A0ABT0SPG3</accession>
<sequence length="71" mass="8036">MIVKTHVAAKQQALADHHGRMVENSHLDPNFFAVFVEESVYIEYAREYLANDQFDTVDIASLPRLRATSSA</sequence>
<organism evidence="1 2">
    <name type="scientific">Halomonas llamarensis</name>
    <dbReference type="NCBI Taxonomy" id="2945104"/>
    <lineage>
        <taxon>Bacteria</taxon>
        <taxon>Pseudomonadati</taxon>
        <taxon>Pseudomonadota</taxon>
        <taxon>Gammaproteobacteria</taxon>
        <taxon>Oceanospirillales</taxon>
        <taxon>Halomonadaceae</taxon>
        <taxon>Halomonas</taxon>
    </lineage>
</organism>